<keyword evidence="1" id="KW-0732">Signal</keyword>
<proteinExistence type="predicted"/>
<evidence type="ECO:0000256" key="1">
    <source>
        <dbReference type="SAM" id="SignalP"/>
    </source>
</evidence>
<accession>W9V5C4</accession>
<evidence type="ECO:0000313" key="2">
    <source>
        <dbReference type="EMBL" id="EXJ14748.1"/>
    </source>
</evidence>
<evidence type="ECO:0000313" key="3">
    <source>
        <dbReference type="Proteomes" id="UP000019460"/>
    </source>
</evidence>
<dbReference type="Proteomes" id="UP000019460">
    <property type="component" value="Unassembled WGS sequence"/>
</dbReference>
<reference evidence="2 3" key="1">
    <citation type="submission" date="2012-11" db="EMBL/GenBank/DDBJ databases">
        <title>Genome assembly of Thiorhodococcus sp. AK35.</title>
        <authorList>
            <person name="Nupur N."/>
            <person name="Khatri I."/>
            <person name="Subramanian S."/>
            <person name="Pinnaka A."/>
        </authorList>
    </citation>
    <scope>NUCLEOTIDE SEQUENCE [LARGE SCALE GENOMIC DNA]</scope>
    <source>
        <strain evidence="2 3">AK35</strain>
    </source>
</reference>
<evidence type="ECO:0008006" key="4">
    <source>
        <dbReference type="Google" id="ProtNLM"/>
    </source>
</evidence>
<dbReference type="STRING" id="1249627.D779_2277"/>
<sequence>MEDLMSSTHSLAKIGACLLTAGTLSLATMAHAQTLPVAGAAASTTLTGTVTVVNVEKRLLTIKTEDGRFEVLRVPPEVTRLDQIKIGNTLTVTQTKLVLIDLVKGVEAAGIGIEKDSAMIRDPGSKPSGAIVDTVTLKGVVESVDQDASTVTIRGPQQVRTFEVEDPALLNSVVPGDGVTVTYATIIDGGVTFE</sequence>
<feature type="signal peptide" evidence="1">
    <location>
        <begin position="1"/>
        <end position="32"/>
    </location>
</feature>
<protein>
    <recommendedName>
        <fullName evidence="4">DUF5666 domain-containing protein</fullName>
    </recommendedName>
</protein>
<gene>
    <name evidence="2" type="ORF">D779_2277</name>
</gene>
<comment type="caution">
    <text evidence="2">The sequence shown here is derived from an EMBL/GenBank/DDBJ whole genome shotgun (WGS) entry which is preliminary data.</text>
</comment>
<name>W9V5C4_9GAMM</name>
<dbReference type="eggNOG" id="ENOG50316DV">
    <property type="taxonomic scope" value="Bacteria"/>
</dbReference>
<organism evidence="2 3">
    <name type="scientific">Imhoffiella purpurea</name>
    <dbReference type="NCBI Taxonomy" id="1249627"/>
    <lineage>
        <taxon>Bacteria</taxon>
        <taxon>Pseudomonadati</taxon>
        <taxon>Pseudomonadota</taxon>
        <taxon>Gammaproteobacteria</taxon>
        <taxon>Chromatiales</taxon>
        <taxon>Chromatiaceae</taxon>
        <taxon>Imhoffiella</taxon>
    </lineage>
</organism>
<feature type="chain" id="PRO_5004932721" description="DUF5666 domain-containing protein" evidence="1">
    <location>
        <begin position="33"/>
        <end position="194"/>
    </location>
</feature>
<dbReference type="AlphaFoldDB" id="W9V5C4"/>
<keyword evidence="3" id="KW-1185">Reference proteome</keyword>
<dbReference type="EMBL" id="AONC01000037">
    <property type="protein sequence ID" value="EXJ14748.1"/>
    <property type="molecule type" value="Genomic_DNA"/>
</dbReference>